<sequence>MSSPKHEIEIEIEIEQAAETTRTRLQEFRDILKHRAWQREMAAAAGVSYWHLQPLRLEECAHLFPLIYTDEQYSQLLDDFPMEAFEVYGLWGIYAFPSPCESAEGGQQAMHASRKAGEQESLSLKMEPSATPTGEKQIKNKKAKKKVRIEKEGGWVNLEVAFKVLTRESGDERWMSKPCPRRVTRKRPESTRGPGPRGHGVSRSRNVAGS</sequence>
<comment type="caution">
    <text evidence="2">The sequence shown here is derived from an EMBL/GenBank/DDBJ whole genome shotgun (WGS) entry which is preliminary data.</text>
</comment>
<feature type="region of interest" description="Disordered" evidence="1">
    <location>
        <begin position="169"/>
        <end position="210"/>
    </location>
</feature>
<evidence type="ECO:0000256" key="1">
    <source>
        <dbReference type="SAM" id="MobiDB-lite"/>
    </source>
</evidence>
<accession>A0A9P7M6W2</accession>
<feature type="region of interest" description="Disordered" evidence="1">
    <location>
        <begin position="105"/>
        <end position="142"/>
    </location>
</feature>
<reference evidence="2 3" key="1">
    <citation type="journal article" date="2020" name="bioRxiv">
        <title>Whole genome comparisons of ergot fungi reveals the divergence and evolution of species within the genus Claviceps are the result of varying mechanisms driving genome evolution and host range expansion.</title>
        <authorList>
            <person name="Wyka S.A."/>
            <person name="Mondo S.J."/>
            <person name="Liu M."/>
            <person name="Dettman J."/>
            <person name="Nalam V."/>
            <person name="Broders K.D."/>
        </authorList>
    </citation>
    <scope>NUCLEOTIDE SEQUENCE [LARGE SCALE GENOMIC DNA]</scope>
    <source>
        <strain evidence="2 3">CCC 1485</strain>
    </source>
</reference>
<evidence type="ECO:0000313" key="2">
    <source>
        <dbReference type="EMBL" id="KAG5931210.1"/>
    </source>
</evidence>
<evidence type="ECO:0000313" key="3">
    <source>
        <dbReference type="Proteomes" id="UP000706124"/>
    </source>
</evidence>
<protein>
    <submittedName>
        <fullName evidence="2">Uncharacterized protein</fullName>
    </submittedName>
</protein>
<dbReference type="OrthoDB" id="4957213at2759"/>
<dbReference type="AlphaFoldDB" id="A0A9P7M6W2"/>
<dbReference type="Proteomes" id="UP000706124">
    <property type="component" value="Unassembled WGS sequence"/>
</dbReference>
<keyword evidence="3" id="KW-1185">Reference proteome</keyword>
<dbReference type="EMBL" id="SRPO01000607">
    <property type="protein sequence ID" value="KAG5931210.1"/>
    <property type="molecule type" value="Genomic_DNA"/>
</dbReference>
<gene>
    <name evidence="2" type="ORF">E4U60_006335</name>
</gene>
<name>A0A9P7M6W2_9HYPO</name>
<proteinExistence type="predicted"/>
<organism evidence="2 3">
    <name type="scientific">Claviceps pazoutovae</name>
    <dbReference type="NCBI Taxonomy" id="1649127"/>
    <lineage>
        <taxon>Eukaryota</taxon>
        <taxon>Fungi</taxon>
        <taxon>Dikarya</taxon>
        <taxon>Ascomycota</taxon>
        <taxon>Pezizomycotina</taxon>
        <taxon>Sordariomycetes</taxon>
        <taxon>Hypocreomycetidae</taxon>
        <taxon>Hypocreales</taxon>
        <taxon>Clavicipitaceae</taxon>
        <taxon>Claviceps</taxon>
    </lineage>
</organism>